<keyword evidence="1" id="KW-0472">Membrane</keyword>
<dbReference type="RefSeq" id="WP_045948358.1">
    <property type="nucleotide sequence ID" value="NZ_JZWV01000449.1"/>
</dbReference>
<dbReference type="PATRIC" id="fig|68223.7.peg.7935"/>
<evidence type="ECO:0000256" key="1">
    <source>
        <dbReference type="SAM" id="Phobius"/>
    </source>
</evidence>
<dbReference type="Proteomes" id="UP000033551">
    <property type="component" value="Unassembled WGS sequence"/>
</dbReference>
<comment type="caution">
    <text evidence="2">The sequence shown here is derived from an EMBL/GenBank/DDBJ whole genome shotgun (WGS) entry which is preliminary data.</text>
</comment>
<keyword evidence="3" id="KW-1185">Reference proteome</keyword>
<gene>
    <name evidence="2" type="ORF">VR44_17025</name>
</gene>
<dbReference type="EMBL" id="JZWV01000449">
    <property type="protein sequence ID" value="KJY31990.1"/>
    <property type="molecule type" value="Genomic_DNA"/>
</dbReference>
<evidence type="ECO:0000313" key="3">
    <source>
        <dbReference type="Proteomes" id="UP000033551"/>
    </source>
</evidence>
<evidence type="ECO:0008006" key="4">
    <source>
        <dbReference type="Google" id="ProtNLM"/>
    </source>
</evidence>
<dbReference type="OrthoDB" id="3295034at2"/>
<protein>
    <recommendedName>
        <fullName evidence="4">Type II toxin-antitoxin system PemK/MazF family toxin</fullName>
    </recommendedName>
</protein>
<sequence>MDTSWWFAVVAAVAVVGVVLLPWHVRRRADAPPAPPHGLGPPPRVRAGELWSVADGRPCLVLSVRPHRESARVAWIVGKYDDRRPGVIPLPPGTVGVGGRGGFLEADRPQEVSVWEFRRMLGTLDPALWDEAKGLGGGAG</sequence>
<evidence type="ECO:0000313" key="2">
    <source>
        <dbReference type="EMBL" id="KJY31990.1"/>
    </source>
</evidence>
<organism evidence="2 3">
    <name type="scientific">Streptomyces katrae</name>
    <dbReference type="NCBI Taxonomy" id="68223"/>
    <lineage>
        <taxon>Bacteria</taxon>
        <taxon>Bacillati</taxon>
        <taxon>Actinomycetota</taxon>
        <taxon>Actinomycetes</taxon>
        <taxon>Kitasatosporales</taxon>
        <taxon>Streptomycetaceae</taxon>
        <taxon>Streptomyces</taxon>
    </lineage>
</organism>
<keyword evidence="1" id="KW-0812">Transmembrane</keyword>
<dbReference type="AlphaFoldDB" id="A0A0F4JCS2"/>
<proteinExistence type="predicted"/>
<accession>A0A0F4JCS2</accession>
<feature type="transmembrane region" description="Helical" evidence="1">
    <location>
        <begin position="6"/>
        <end position="25"/>
    </location>
</feature>
<dbReference type="STRING" id="68223.GCA_002028425_02727"/>
<name>A0A0F4JCS2_9ACTN</name>
<reference evidence="2 3" key="1">
    <citation type="submission" date="2015-02" db="EMBL/GenBank/DDBJ databases">
        <authorList>
            <person name="Ju K.-S."/>
            <person name="Doroghazi J.R."/>
            <person name="Metcalf W."/>
        </authorList>
    </citation>
    <scope>NUCLEOTIDE SEQUENCE [LARGE SCALE GENOMIC DNA]</scope>
    <source>
        <strain evidence="2 3">NRRL ISP-5550</strain>
    </source>
</reference>
<keyword evidence="1" id="KW-1133">Transmembrane helix</keyword>